<dbReference type="RefSeq" id="WP_190290343.1">
    <property type="nucleotide sequence ID" value="NZ_JABFCZ010000005.1"/>
</dbReference>
<protein>
    <submittedName>
        <fullName evidence="1">5-carboxymethyl-2-hydroxymuconate Delta-isomerase</fullName>
    </submittedName>
</protein>
<organism evidence="1 2">
    <name type="scientific">Roseibium aggregatum</name>
    <dbReference type="NCBI Taxonomy" id="187304"/>
    <lineage>
        <taxon>Bacteria</taxon>
        <taxon>Pseudomonadati</taxon>
        <taxon>Pseudomonadota</taxon>
        <taxon>Alphaproteobacteria</taxon>
        <taxon>Hyphomicrobiales</taxon>
        <taxon>Stappiaceae</taxon>
        <taxon>Roseibium</taxon>
    </lineage>
</organism>
<dbReference type="InterPro" id="IPR014347">
    <property type="entry name" value="Tautomerase/MIF_sf"/>
</dbReference>
<dbReference type="CDD" id="cd00580">
    <property type="entry name" value="CHMI"/>
    <property type="match status" value="1"/>
</dbReference>
<name>A0A926NQT5_9HYPH</name>
<dbReference type="AlphaFoldDB" id="A0A926NQT5"/>
<evidence type="ECO:0000313" key="1">
    <source>
        <dbReference type="EMBL" id="MBD1545667.1"/>
    </source>
</evidence>
<dbReference type="Gene3D" id="3.30.429.10">
    <property type="entry name" value="Macrophage Migration Inhibitory Factor"/>
    <property type="match status" value="1"/>
</dbReference>
<reference evidence="1" key="1">
    <citation type="submission" date="2020-05" db="EMBL/GenBank/DDBJ databases">
        <title>Identification of trans-AT polyketide cluster in two marine bacteria, producers of a novel glutaramide-containing polyketide sesbanimide D and analogs.</title>
        <authorList>
            <person name="Kacar D."/>
            <person name="Rodriguez P."/>
            <person name="Canedo L."/>
            <person name="Gonzalez E."/>
            <person name="Galan B."/>
            <person name="De La Calle F."/>
            <person name="Garcia J.L."/>
        </authorList>
    </citation>
    <scope>NUCLEOTIDE SEQUENCE</scope>
    <source>
        <strain evidence="1">PHM038</strain>
    </source>
</reference>
<proteinExistence type="predicted"/>
<dbReference type="PANTHER" id="PTHR37950:SF1">
    <property type="entry name" value="4-HYDROXYPHENYLACETATE CATABOLISM PROTEIN"/>
    <property type="match status" value="1"/>
</dbReference>
<accession>A0A926NQT5</accession>
<dbReference type="Pfam" id="PF02962">
    <property type="entry name" value="CHMI"/>
    <property type="match status" value="1"/>
</dbReference>
<dbReference type="SUPFAM" id="SSF55331">
    <property type="entry name" value="Tautomerase/MIF"/>
    <property type="match status" value="1"/>
</dbReference>
<dbReference type="PANTHER" id="PTHR37950">
    <property type="entry name" value="4-HYDROXYPHENYLACETATE CATABOLISM PROTEIN"/>
    <property type="match status" value="1"/>
</dbReference>
<dbReference type="EMBL" id="JABFCZ010000005">
    <property type="protein sequence ID" value="MBD1545667.1"/>
    <property type="molecule type" value="Genomic_DNA"/>
</dbReference>
<dbReference type="Proteomes" id="UP000598467">
    <property type="component" value="Unassembled WGS sequence"/>
</dbReference>
<dbReference type="GO" id="GO:0008704">
    <property type="term" value="F:5-carboxymethyl-2-hydroxymuconate delta-isomerase activity"/>
    <property type="evidence" value="ECO:0007669"/>
    <property type="project" value="InterPro"/>
</dbReference>
<sequence>MPHIIIEYSANLEDTLDMAAFCEHLRKTAAGIDAFPTPGIRVRAFKADFYAIADGNPDHAFIDISLRLRGGRSDEVKKASTEEMFAAITSYLAPTLESRSLAISFEMRDIDPELSPKTGTIRKYLKDS</sequence>
<comment type="caution">
    <text evidence="1">The sequence shown here is derived from an EMBL/GenBank/DDBJ whole genome shotgun (WGS) entry which is preliminary data.</text>
</comment>
<evidence type="ECO:0000313" key="2">
    <source>
        <dbReference type="Proteomes" id="UP000598467"/>
    </source>
</evidence>
<gene>
    <name evidence="1" type="ORF">HK439_05295</name>
</gene>
<dbReference type="InterPro" id="IPR004220">
    <property type="entry name" value="5-COMe_2-OHmuconate_Isoase"/>
</dbReference>